<name>A0A8J4YBT5_CHIOP</name>
<dbReference type="AlphaFoldDB" id="A0A8J4YBT5"/>
<reference evidence="1" key="1">
    <citation type="submission" date="2020-07" db="EMBL/GenBank/DDBJ databases">
        <title>The High-quality genome of the commercially important snow crab, Chionoecetes opilio.</title>
        <authorList>
            <person name="Jeong J.-H."/>
            <person name="Ryu S."/>
        </authorList>
    </citation>
    <scope>NUCLEOTIDE SEQUENCE</scope>
    <source>
        <strain evidence="1">MADBK_172401_WGS</strain>
        <tissue evidence="1">Digestive gland</tissue>
    </source>
</reference>
<evidence type="ECO:0000313" key="2">
    <source>
        <dbReference type="Proteomes" id="UP000770661"/>
    </source>
</evidence>
<evidence type="ECO:0000313" key="1">
    <source>
        <dbReference type="EMBL" id="KAG0721289.1"/>
    </source>
</evidence>
<comment type="caution">
    <text evidence="1">The sequence shown here is derived from an EMBL/GenBank/DDBJ whole genome shotgun (WGS) entry which is preliminary data.</text>
</comment>
<gene>
    <name evidence="1" type="ORF">GWK47_046747</name>
</gene>
<sequence length="191" mass="21701">MPYIPHEDPEAIDNLRRPEDRLVPSWTEASIGCEGETYPFEERSPRGLPQCATCPSLSHLTGNLRQPIKKPGASTTPVDGKGIYVLRSACSVPRANDNTEGRDLNRSLLFRRSPLLAACGWRRGLAPKLALQRLNTRRRNLHHFQEINGSIGKIRTLHHILPRTLVPRRPISCGCLFSREDHMRRRKKMAE</sequence>
<dbReference type="Proteomes" id="UP000770661">
    <property type="component" value="Unassembled WGS sequence"/>
</dbReference>
<organism evidence="1 2">
    <name type="scientific">Chionoecetes opilio</name>
    <name type="common">Atlantic snow crab</name>
    <name type="synonym">Cancer opilio</name>
    <dbReference type="NCBI Taxonomy" id="41210"/>
    <lineage>
        <taxon>Eukaryota</taxon>
        <taxon>Metazoa</taxon>
        <taxon>Ecdysozoa</taxon>
        <taxon>Arthropoda</taxon>
        <taxon>Crustacea</taxon>
        <taxon>Multicrustacea</taxon>
        <taxon>Malacostraca</taxon>
        <taxon>Eumalacostraca</taxon>
        <taxon>Eucarida</taxon>
        <taxon>Decapoda</taxon>
        <taxon>Pleocyemata</taxon>
        <taxon>Brachyura</taxon>
        <taxon>Eubrachyura</taxon>
        <taxon>Majoidea</taxon>
        <taxon>Majidae</taxon>
        <taxon>Chionoecetes</taxon>
    </lineage>
</organism>
<proteinExistence type="predicted"/>
<keyword evidence="2" id="KW-1185">Reference proteome</keyword>
<protein>
    <submittedName>
        <fullName evidence="1">Uncharacterized protein</fullName>
    </submittedName>
</protein>
<dbReference type="EMBL" id="JACEEZ010011400">
    <property type="protein sequence ID" value="KAG0721289.1"/>
    <property type="molecule type" value="Genomic_DNA"/>
</dbReference>
<accession>A0A8J4YBT5</accession>